<name>A0ABD5WTA5_9EURY</name>
<keyword evidence="3 7" id="KW-0812">Transmembrane</keyword>
<comment type="caution">
    <text evidence="8">The sequence shown here is derived from an EMBL/GenBank/DDBJ whole genome shotgun (WGS) entry which is preliminary data.</text>
</comment>
<dbReference type="GO" id="GO:0005886">
    <property type="term" value="C:plasma membrane"/>
    <property type="evidence" value="ECO:0007669"/>
    <property type="project" value="UniProtKB-SubCell"/>
</dbReference>
<dbReference type="GeneID" id="79302271"/>
<comment type="subcellular location">
    <subcellularLocation>
        <location evidence="1">Cell membrane</location>
        <topology evidence="1">Multi-pass membrane protein</topology>
    </subcellularLocation>
</comment>
<evidence type="ECO:0000256" key="1">
    <source>
        <dbReference type="ARBA" id="ARBA00004651"/>
    </source>
</evidence>
<dbReference type="Pfam" id="PF01899">
    <property type="entry name" value="MNHE"/>
    <property type="match status" value="1"/>
</dbReference>
<dbReference type="PANTHER" id="PTHR34584">
    <property type="entry name" value="NA(+)/H(+) ANTIPORTER SUBUNIT E1"/>
    <property type="match status" value="1"/>
</dbReference>
<protein>
    <submittedName>
        <fullName evidence="8">Na+/H+ antiporter subunit E</fullName>
    </submittedName>
</protein>
<keyword evidence="5 7" id="KW-0472">Membrane</keyword>
<evidence type="ECO:0000256" key="2">
    <source>
        <dbReference type="ARBA" id="ARBA00022475"/>
    </source>
</evidence>
<dbReference type="InterPro" id="IPR002758">
    <property type="entry name" value="Cation_antiport_E"/>
</dbReference>
<keyword evidence="4 7" id="KW-1133">Transmembrane helix</keyword>
<dbReference type="PANTHER" id="PTHR34584:SF1">
    <property type="entry name" value="NA(+)_H(+) ANTIPORTER SUBUNIT E1"/>
    <property type="match status" value="1"/>
</dbReference>
<evidence type="ECO:0000313" key="8">
    <source>
        <dbReference type="EMBL" id="MFC7081013.1"/>
    </source>
</evidence>
<keyword evidence="9" id="KW-1185">Reference proteome</keyword>
<evidence type="ECO:0000256" key="4">
    <source>
        <dbReference type="ARBA" id="ARBA00022989"/>
    </source>
</evidence>
<evidence type="ECO:0000256" key="3">
    <source>
        <dbReference type="ARBA" id="ARBA00022692"/>
    </source>
</evidence>
<feature type="transmembrane region" description="Helical" evidence="7">
    <location>
        <begin position="34"/>
        <end position="52"/>
    </location>
</feature>
<evidence type="ECO:0000256" key="5">
    <source>
        <dbReference type="ARBA" id="ARBA00023136"/>
    </source>
</evidence>
<dbReference type="RefSeq" id="WP_276281091.1">
    <property type="nucleotide sequence ID" value="NZ_CP119809.1"/>
</dbReference>
<dbReference type="EMBL" id="JBHSZH010000005">
    <property type="protein sequence ID" value="MFC7081013.1"/>
    <property type="molecule type" value="Genomic_DNA"/>
</dbReference>
<evidence type="ECO:0000256" key="7">
    <source>
        <dbReference type="SAM" id="Phobius"/>
    </source>
</evidence>
<dbReference type="Proteomes" id="UP001596407">
    <property type="component" value="Unassembled WGS sequence"/>
</dbReference>
<reference evidence="8 9" key="1">
    <citation type="journal article" date="2019" name="Int. J. Syst. Evol. Microbiol.">
        <title>The Global Catalogue of Microorganisms (GCM) 10K type strain sequencing project: providing services to taxonomists for standard genome sequencing and annotation.</title>
        <authorList>
            <consortium name="The Broad Institute Genomics Platform"/>
            <consortium name="The Broad Institute Genome Sequencing Center for Infectious Disease"/>
            <person name="Wu L."/>
            <person name="Ma J."/>
        </authorList>
    </citation>
    <scope>NUCLEOTIDE SEQUENCE [LARGE SCALE GENOMIC DNA]</scope>
    <source>
        <strain evidence="8 9">DT72</strain>
    </source>
</reference>
<dbReference type="AlphaFoldDB" id="A0ABD5WTA5"/>
<gene>
    <name evidence="8" type="ORF">ACFQJ6_13755</name>
</gene>
<feature type="compositionally biased region" description="Gly residues" evidence="6">
    <location>
        <begin position="184"/>
        <end position="194"/>
    </location>
</feature>
<organism evidence="8 9">
    <name type="scientific">Halorussus caseinilyticus</name>
    <dbReference type="NCBI Taxonomy" id="3034025"/>
    <lineage>
        <taxon>Archaea</taxon>
        <taxon>Methanobacteriati</taxon>
        <taxon>Methanobacteriota</taxon>
        <taxon>Stenosarchaea group</taxon>
        <taxon>Halobacteria</taxon>
        <taxon>Halobacteriales</taxon>
        <taxon>Haladaptataceae</taxon>
        <taxon>Halorussus</taxon>
    </lineage>
</organism>
<evidence type="ECO:0000313" key="9">
    <source>
        <dbReference type="Proteomes" id="UP001596407"/>
    </source>
</evidence>
<evidence type="ECO:0000256" key="6">
    <source>
        <dbReference type="SAM" id="MobiDB-lite"/>
    </source>
</evidence>
<accession>A0ABD5WTA5</accession>
<feature type="compositionally biased region" description="Basic and acidic residues" evidence="6">
    <location>
        <begin position="195"/>
        <end position="204"/>
    </location>
</feature>
<proteinExistence type="predicted"/>
<feature type="region of interest" description="Disordered" evidence="6">
    <location>
        <begin position="170"/>
        <end position="211"/>
    </location>
</feature>
<sequence>MNTRKWPVVGVLLAVLWLFVRGVALDPAAILGEFLIGLALGLPVAFAFRRFYTEQTALGRNLRALPYAVVYVGVFLKELLTANVDVAYRVLAPSMPIEPDVVVVPLRVETDAAITTIANSITLTPGTLTMDYDDETNTLYVHGITGRNREAVVEPIRTWEDYALVIFDEERKPGDPVPEVPVPGRGGRADGGPEAGRDDSERSAGGESDGE</sequence>
<keyword evidence="2" id="KW-1003">Cell membrane</keyword>